<dbReference type="RefSeq" id="WP_227708920.1">
    <property type="nucleotide sequence ID" value="NZ_JAJEQX010000041.1"/>
</dbReference>
<dbReference type="EMBL" id="JAJEQX010000041">
    <property type="protein sequence ID" value="MCC2255941.1"/>
    <property type="molecule type" value="Genomic_DNA"/>
</dbReference>
<gene>
    <name evidence="2" type="ORF">LKD70_16235</name>
</gene>
<sequence>MPRGRRKVVEKDYSALLEKANDELTKLETEYKECVSSYRLQIKDKKAEIKKLEKDKAAFDAQKAEEEKAAALKEVAELIVESGKSIEEIKELLAH</sequence>
<evidence type="ECO:0000313" key="2">
    <source>
        <dbReference type="EMBL" id="MCC2255941.1"/>
    </source>
</evidence>
<accession>A0ABS8G111</accession>
<feature type="coiled-coil region" evidence="1">
    <location>
        <begin position="10"/>
        <end position="81"/>
    </location>
</feature>
<dbReference type="Proteomes" id="UP001198151">
    <property type="component" value="Unassembled WGS sequence"/>
</dbReference>
<keyword evidence="3" id="KW-1185">Reference proteome</keyword>
<evidence type="ECO:0000313" key="3">
    <source>
        <dbReference type="Proteomes" id="UP001198151"/>
    </source>
</evidence>
<protein>
    <submittedName>
        <fullName evidence="2">Uncharacterized protein</fullName>
    </submittedName>
</protein>
<evidence type="ECO:0000256" key="1">
    <source>
        <dbReference type="SAM" id="Coils"/>
    </source>
</evidence>
<keyword evidence="1" id="KW-0175">Coiled coil</keyword>
<organism evidence="2 3">
    <name type="scientific">Ruminococcus turbiniformis</name>
    <dbReference type="NCBI Taxonomy" id="2881258"/>
    <lineage>
        <taxon>Bacteria</taxon>
        <taxon>Bacillati</taxon>
        <taxon>Bacillota</taxon>
        <taxon>Clostridia</taxon>
        <taxon>Eubacteriales</taxon>
        <taxon>Oscillospiraceae</taxon>
        <taxon>Ruminococcus</taxon>
    </lineage>
</organism>
<reference evidence="2 3" key="1">
    <citation type="submission" date="2021-10" db="EMBL/GenBank/DDBJ databases">
        <title>Anaerobic single-cell dispensing facilitates the cultivation of human gut bacteria.</title>
        <authorList>
            <person name="Afrizal A."/>
        </authorList>
    </citation>
    <scope>NUCLEOTIDE SEQUENCE [LARGE SCALE GENOMIC DNA]</scope>
    <source>
        <strain evidence="2 3">CLA-AA-H200</strain>
    </source>
</reference>
<name>A0ABS8G111_9FIRM</name>
<comment type="caution">
    <text evidence="2">The sequence shown here is derived from an EMBL/GenBank/DDBJ whole genome shotgun (WGS) entry which is preliminary data.</text>
</comment>
<proteinExistence type="predicted"/>